<sequence length="222" mass="23542">MRLSSIVSPAQLPTLVLLIALARVALAIRDETMGSQLEEGVQHSPKKILHAHPEPNHSAQSGMSMAQTAEGPNAHFVPVNPVAMTVAVAETGILTTVEAQVRFKGGGTCLESLTIPPTPGVQLKPDWLFGVGCKLDKGAFCKCPWAPIYGCQTSGMFGLPGGITTDIIQRMGFCRLEPWVVIFPSVALVGGIIYFMPSSRRAEPSGSSGSPRKSDKSEDSES</sequence>
<proteinExistence type="predicted"/>
<dbReference type="Proteomes" id="UP001642484">
    <property type="component" value="Unassembled WGS sequence"/>
</dbReference>
<protein>
    <submittedName>
        <fullName evidence="4">Uncharacterized protein</fullName>
    </submittedName>
</protein>
<keyword evidence="3" id="KW-0732">Signal</keyword>
<reference evidence="4 5" key="1">
    <citation type="submission" date="2024-02" db="EMBL/GenBank/DDBJ databases">
        <authorList>
            <person name="Chen Y."/>
            <person name="Shah S."/>
            <person name="Dougan E. K."/>
            <person name="Thang M."/>
            <person name="Chan C."/>
        </authorList>
    </citation>
    <scope>NUCLEOTIDE SEQUENCE [LARGE SCALE GENOMIC DNA]</scope>
</reference>
<feature type="chain" id="PRO_5046334898" evidence="3">
    <location>
        <begin position="28"/>
        <end position="222"/>
    </location>
</feature>
<feature type="region of interest" description="Disordered" evidence="1">
    <location>
        <begin position="199"/>
        <end position="222"/>
    </location>
</feature>
<evidence type="ECO:0000313" key="4">
    <source>
        <dbReference type="EMBL" id="CAK9068187.1"/>
    </source>
</evidence>
<evidence type="ECO:0000256" key="2">
    <source>
        <dbReference type="SAM" id="Phobius"/>
    </source>
</evidence>
<evidence type="ECO:0000256" key="3">
    <source>
        <dbReference type="SAM" id="SignalP"/>
    </source>
</evidence>
<feature type="compositionally biased region" description="Basic and acidic residues" evidence="1">
    <location>
        <begin position="212"/>
        <end position="222"/>
    </location>
</feature>
<keyword evidence="2" id="KW-0472">Membrane</keyword>
<feature type="signal peptide" evidence="3">
    <location>
        <begin position="1"/>
        <end position="27"/>
    </location>
</feature>
<name>A0ABP0NWK8_9DINO</name>
<evidence type="ECO:0000313" key="5">
    <source>
        <dbReference type="Proteomes" id="UP001642484"/>
    </source>
</evidence>
<accession>A0ABP0NWK8</accession>
<comment type="caution">
    <text evidence="4">The sequence shown here is derived from an EMBL/GenBank/DDBJ whole genome shotgun (WGS) entry which is preliminary data.</text>
</comment>
<evidence type="ECO:0000256" key="1">
    <source>
        <dbReference type="SAM" id="MobiDB-lite"/>
    </source>
</evidence>
<feature type="transmembrane region" description="Helical" evidence="2">
    <location>
        <begin position="179"/>
        <end position="196"/>
    </location>
</feature>
<keyword evidence="2" id="KW-0812">Transmembrane</keyword>
<organism evidence="4 5">
    <name type="scientific">Durusdinium trenchii</name>
    <dbReference type="NCBI Taxonomy" id="1381693"/>
    <lineage>
        <taxon>Eukaryota</taxon>
        <taxon>Sar</taxon>
        <taxon>Alveolata</taxon>
        <taxon>Dinophyceae</taxon>
        <taxon>Suessiales</taxon>
        <taxon>Symbiodiniaceae</taxon>
        <taxon>Durusdinium</taxon>
    </lineage>
</organism>
<dbReference type="EMBL" id="CAXAMN010022306">
    <property type="protein sequence ID" value="CAK9068187.1"/>
    <property type="molecule type" value="Genomic_DNA"/>
</dbReference>
<keyword evidence="5" id="KW-1185">Reference proteome</keyword>
<gene>
    <name evidence="4" type="ORF">CCMP2556_LOCUS33484</name>
</gene>
<keyword evidence="2" id="KW-1133">Transmembrane helix</keyword>